<name>A0A318ZRU5_9EURO</name>
<gene>
    <name evidence="4" type="ORF">BP01DRAFT_388378</name>
</gene>
<dbReference type="EMBL" id="KZ821219">
    <property type="protein sequence ID" value="PYH49324.1"/>
    <property type="molecule type" value="Genomic_DNA"/>
</dbReference>
<dbReference type="OrthoDB" id="5429634at2759"/>
<dbReference type="Proteomes" id="UP000248349">
    <property type="component" value="Unassembled WGS sequence"/>
</dbReference>
<feature type="transmembrane region" description="Helical" evidence="2">
    <location>
        <begin position="660"/>
        <end position="682"/>
    </location>
</feature>
<organism evidence="4 5">
    <name type="scientific">Aspergillus saccharolyticus JOP 1030-1</name>
    <dbReference type="NCBI Taxonomy" id="1450539"/>
    <lineage>
        <taxon>Eukaryota</taxon>
        <taxon>Fungi</taxon>
        <taxon>Dikarya</taxon>
        <taxon>Ascomycota</taxon>
        <taxon>Pezizomycotina</taxon>
        <taxon>Eurotiomycetes</taxon>
        <taxon>Eurotiomycetidae</taxon>
        <taxon>Eurotiales</taxon>
        <taxon>Aspergillaceae</taxon>
        <taxon>Aspergillus</taxon>
        <taxon>Aspergillus subgen. Circumdati</taxon>
    </lineage>
</organism>
<keyword evidence="2" id="KW-1133">Transmembrane helix</keyword>
<evidence type="ECO:0000313" key="4">
    <source>
        <dbReference type="EMBL" id="PYH49324.1"/>
    </source>
</evidence>
<dbReference type="PANTHER" id="PTHR35395">
    <property type="entry name" value="DUF6536 DOMAIN-CONTAINING PROTEIN"/>
    <property type="match status" value="1"/>
</dbReference>
<keyword evidence="2" id="KW-0812">Transmembrane</keyword>
<dbReference type="RefSeq" id="XP_025435306.1">
    <property type="nucleotide sequence ID" value="XM_025577824.1"/>
</dbReference>
<dbReference type="Pfam" id="PF20163">
    <property type="entry name" value="DUF6536"/>
    <property type="match status" value="1"/>
</dbReference>
<feature type="domain" description="DUF6536" evidence="3">
    <location>
        <begin position="66"/>
        <end position="222"/>
    </location>
</feature>
<keyword evidence="2" id="KW-0472">Membrane</keyword>
<dbReference type="GeneID" id="37079053"/>
<evidence type="ECO:0000313" key="5">
    <source>
        <dbReference type="Proteomes" id="UP000248349"/>
    </source>
</evidence>
<feature type="region of interest" description="Disordered" evidence="1">
    <location>
        <begin position="1"/>
        <end position="23"/>
    </location>
</feature>
<dbReference type="PANTHER" id="PTHR35395:SF1">
    <property type="entry name" value="DUF6536 DOMAIN-CONTAINING PROTEIN"/>
    <property type="match status" value="1"/>
</dbReference>
<feature type="transmembrane region" description="Helical" evidence="2">
    <location>
        <begin position="495"/>
        <end position="516"/>
    </location>
</feature>
<feature type="transmembrane region" description="Helical" evidence="2">
    <location>
        <begin position="69"/>
        <end position="96"/>
    </location>
</feature>
<sequence>MSLGALWGGQKGPTTHTTDLGNVHPWTPWDTTATVAGWTSRIPFNPFSRNQARSFTRARRPPGQEWMQAAGVCAYIAIAITSINVIFILIAVGIGYSKPHTARSFSRLQLYHGHCNRTSHWATAIHIVINLFSTALLAASSHAMQCVGAPTREDVDWEHKHRRWLDIGVVSWRNFRIMNPKRKILWLLLLLSSTPIHMLYNSVVYASIVTYNYAMILVPSDLTPTESLVNANHTEAFYTTVGSTPETILTEIFNGTFTRMTNEECLDNYDVQYNTQLSTLIFVADRQFFHNESSMSAMMDYYGTIYDYTNDQGSDQAEAAIANNNWTAQGLSWKYFSAPYINDTHYDVSEIPISHCLAKRATQRCELLFSPSIALAVIVSNIIKVTCMFLAARIDRPGILLRVGDAVASFLNQPDITTQGRCLLSRKDMKRGPDPWEKSRGRGGIFRRGIRFLRLRKGTDIPLEDLNNESDQETTPKAAFEKLPSPKRWFQAASWTRWTMTFLLFSICIAGPSWFYRALVRLGEWSLEDQWYLGMGSPNYETNFSFGTDNILVLVLLTNWPQLVLSILYFVCKNLLSCMLVTAEYNDYAMQRKPLRVSWPRGSQRSSYYLSLPARYSVPLLVMSAVLHWLLTESLYPVDWNVYSVFGEVDYDDSPNGCGFSPLAILLTLILLGVSLCALLILGARQFKSSMPLAAHCSAAISAACHPPVGDEDAAFKPVMWGEVVHFHHQTHPVPEGPAIGHCTFTSQAVVTPSLSRVYK</sequence>
<feature type="transmembrane region" description="Helical" evidence="2">
    <location>
        <begin position="184"/>
        <end position="208"/>
    </location>
</feature>
<keyword evidence="5" id="KW-1185">Reference proteome</keyword>
<dbReference type="InterPro" id="IPR046623">
    <property type="entry name" value="DUF6536"/>
</dbReference>
<accession>A0A318ZRU5</accession>
<evidence type="ECO:0000259" key="3">
    <source>
        <dbReference type="Pfam" id="PF20163"/>
    </source>
</evidence>
<dbReference type="STRING" id="1450539.A0A318ZRU5"/>
<feature type="transmembrane region" description="Helical" evidence="2">
    <location>
        <begin position="607"/>
        <end position="631"/>
    </location>
</feature>
<evidence type="ECO:0000256" key="1">
    <source>
        <dbReference type="SAM" id="MobiDB-lite"/>
    </source>
</evidence>
<reference evidence="4 5" key="1">
    <citation type="submission" date="2016-12" db="EMBL/GenBank/DDBJ databases">
        <title>The genomes of Aspergillus section Nigri reveals drivers in fungal speciation.</title>
        <authorList>
            <consortium name="DOE Joint Genome Institute"/>
            <person name="Vesth T.C."/>
            <person name="Nybo J."/>
            <person name="Theobald S."/>
            <person name="Brandl J."/>
            <person name="Frisvad J.C."/>
            <person name="Nielsen K.F."/>
            <person name="Lyhne E.K."/>
            <person name="Kogle M.E."/>
            <person name="Kuo A."/>
            <person name="Riley R."/>
            <person name="Clum A."/>
            <person name="Nolan M."/>
            <person name="Lipzen A."/>
            <person name="Salamov A."/>
            <person name="Henrissat B."/>
            <person name="Wiebenga A."/>
            <person name="De Vries R.P."/>
            <person name="Grigoriev I.V."/>
            <person name="Mortensen U.H."/>
            <person name="Andersen M.R."/>
            <person name="Baker S.E."/>
        </authorList>
    </citation>
    <scope>NUCLEOTIDE SEQUENCE [LARGE SCALE GENOMIC DNA]</scope>
    <source>
        <strain evidence="4 5">JOP 1030-1</strain>
    </source>
</reference>
<dbReference type="AlphaFoldDB" id="A0A318ZRU5"/>
<feature type="compositionally biased region" description="Gly residues" evidence="1">
    <location>
        <begin position="1"/>
        <end position="11"/>
    </location>
</feature>
<protein>
    <recommendedName>
        <fullName evidence="3">DUF6536 domain-containing protein</fullName>
    </recommendedName>
</protein>
<evidence type="ECO:0000256" key="2">
    <source>
        <dbReference type="SAM" id="Phobius"/>
    </source>
</evidence>
<proteinExistence type="predicted"/>